<comment type="caution">
    <text evidence="1">The sequence shown here is derived from an EMBL/GenBank/DDBJ whole genome shotgun (WGS) entry which is preliminary data.</text>
</comment>
<proteinExistence type="predicted"/>
<dbReference type="Proteomes" id="UP000319824">
    <property type="component" value="Unassembled WGS sequence"/>
</dbReference>
<reference evidence="1 2" key="1">
    <citation type="submission" date="2019-06" db="EMBL/GenBank/DDBJ databases">
        <title>Pac Bio to generate improved reference genome sequences for organisms with transposon mutant libraries (support for FEBA project).</title>
        <authorList>
            <person name="Blow M."/>
        </authorList>
    </citation>
    <scope>NUCLEOTIDE SEQUENCE [LARGE SCALE GENOMIC DNA]</scope>
    <source>
        <strain evidence="1 2">USDA 1844</strain>
    </source>
</reference>
<organism evidence="1 2">
    <name type="scientific">Rhizobium mongolense USDA 1844</name>
    <dbReference type="NCBI Taxonomy" id="1079460"/>
    <lineage>
        <taxon>Bacteria</taxon>
        <taxon>Pseudomonadati</taxon>
        <taxon>Pseudomonadota</taxon>
        <taxon>Alphaproteobacteria</taxon>
        <taxon>Hyphomicrobiales</taxon>
        <taxon>Rhizobiaceae</taxon>
        <taxon>Rhizobium/Agrobacterium group</taxon>
        <taxon>Rhizobium</taxon>
    </lineage>
</organism>
<evidence type="ECO:0000313" key="2">
    <source>
        <dbReference type="Proteomes" id="UP000319824"/>
    </source>
</evidence>
<accession>A0A559SL00</accession>
<dbReference type="AlphaFoldDB" id="A0A559SL00"/>
<evidence type="ECO:0000313" key="1">
    <source>
        <dbReference type="EMBL" id="TVZ63035.1"/>
    </source>
</evidence>
<protein>
    <submittedName>
        <fullName evidence="1">Uncharacterized protein</fullName>
    </submittedName>
</protein>
<sequence>MKASISSVLLLSGIVAATSSGSIMMYWPFSIPNPLVCFSFGTGSSVAIDEDTVDAIARGLVDGVEGDAASCLRLVRALAVETHEKWLEANRYINMEDLKEHKKIMLKAAA</sequence>
<name>A0A559SL00_9HYPH</name>
<gene>
    <name evidence="1" type="ORF">BCL32_3148</name>
</gene>
<dbReference type="EMBL" id="VISO01000003">
    <property type="protein sequence ID" value="TVZ63035.1"/>
    <property type="molecule type" value="Genomic_DNA"/>
</dbReference>